<sequence length="100" mass="10825">QSGYLSVVVPPDILNQPDTNSATQEEGITPEGGTVQLVCSATGVPLPSVQWRREGGKDIVLRNEGRDKQVVKHVDGEHLVLHSVQRTDMGAYLCIGKMNC</sequence>
<dbReference type="VEuPathDB" id="VectorBase:LLONM1_007017"/>
<dbReference type="SUPFAM" id="SSF48726">
    <property type="entry name" value="Immunoglobulin"/>
    <property type="match status" value="1"/>
</dbReference>
<evidence type="ECO:0000256" key="4">
    <source>
        <dbReference type="ARBA" id="ARBA00022737"/>
    </source>
</evidence>
<dbReference type="EnsemblMetazoa" id="LLOJ003821-RA">
    <property type="protein sequence ID" value="LLOJ003821-PA"/>
    <property type="gene ID" value="LLOJ003821"/>
</dbReference>
<dbReference type="EMBL" id="AJWK01012168">
    <property type="status" value="NOT_ANNOTATED_CDS"/>
    <property type="molecule type" value="Genomic_DNA"/>
</dbReference>
<dbReference type="InterPro" id="IPR003598">
    <property type="entry name" value="Ig_sub2"/>
</dbReference>
<evidence type="ECO:0000313" key="10">
    <source>
        <dbReference type="EnsemblMetazoa" id="LLOJ003821-PA"/>
    </source>
</evidence>
<evidence type="ECO:0000313" key="11">
    <source>
        <dbReference type="Proteomes" id="UP000092461"/>
    </source>
</evidence>
<proteinExistence type="predicted"/>
<dbReference type="PROSITE" id="PS50835">
    <property type="entry name" value="IG_LIKE"/>
    <property type="match status" value="1"/>
</dbReference>
<dbReference type="InterPro" id="IPR036179">
    <property type="entry name" value="Ig-like_dom_sf"/>
</dbReference>
<keyword evidence="7" id="KW-0325">Glycoprotein</keyword>
<dbReference type="AlphaFoldDB" id="A0A1B0CHA9"/>
<reference evidence="10" key="1">
    <citation type="submission" date="2020-05" db="UniProtKB">
        <authorList>
            <consortium name="EnsemblMetazoa"/>
        </authorList>
    </citation>
    <scope>IDENTIFICATION</scope>
    <source>
        <strain evidence="10">Jacobina</strain>
    </source>
</reference>
<keyword evidence="8" id="KW-0393">Immunoglobulin domain</keyword>
<dbReference type="PANTHER" id="PTHR12231">
    <property type="entry name" value="CTX-RELATED TYPE I TRANSMEMBRANE PROTEIN"/>
    <property type="match status" value="1"/>
</dbReference>
<comment type="subcellular location">
    <subcellularLocation>
        <location evidence="1">Cell membrane</location>
    </subcellularLocation>
</comment>
<dbReference type="SMART" id="SM00408">
    <property type="entry name" value="IGc2"/>
    <property type="match status" value="1"/>
</dbReference>
<dbReference type="PANTHER" id="PTHR12231:SF265">
    <property type="entry name" value="DPR-INTERACTING PROTEIN LAMBDA"/>
    <property type="match status" value="1"/>
</dbReference>
<dbReference type="Proteomes" id="UP000092461">
    <property type="component" value="Unassembled WGS sequence"/>
</dbReference>
<protein>
    <recommendedName>
        <fullName evidence="9">Ig-like domain-containing protein</fullName>
    </recommendedName>
</protein>
<keyword evidence="6" id="KW-1015">Disulfide bond</keyword>
<dbReference type="Gene3D" id="2.60.40.10">
    <property type="entry name" value="Immunoglobulins"/>
    <property type="match status" value="1"/>
</dbReference>
<dbReference type="InterPro" id="IPR013783">
    <property type="entry name" value="Ig-like_fold"/>
</dbReference>
<evidence type="ECO:0000256" key="2">
    <source>
        <dbReference type="ARBA" id="ARBA00022475"/>
    </source>
</evidence>
<keyword evidence="2" id="KW-1003">Cell membrane</keyword>
<keyword evidence="11" id="KW-1185">Reference proteome</keyword>
<dbReference type="GO" id="GO:0043005">
    <property type="term" value="C:neuron projection"/>
    <property type="evidence" value="ECO:0007669"/>
    <property type="project" value="TreeGrafter"/>
</dbReference>
<evidence type="ECO:0000256" key="7">
    <source>
        <dbReference type="ARBA" id="ARBA00023180"/>
    </source>
</evidence>
<dbReference type="VEuPathDB" id="VectorBase:LLOJ003821"/>
<keyword evidence="3" id="KW-0732">Signal</keyword>
<dbReference type="InterPro" id="IPR007110">
    <property type="entry name" value="Ig-like_dom"/>
</dbReference>
<dbReference type="Pfam" id="PF13927">
    <property type="entry name" value="Ig_3"/>
    <property type="match status" value="1"/>
</dbReference>
<evidence type="ECO:0000256" key="6">
    <source>
        <dbReference type="ARBA" id="ARBA00023157"/>
    </source>
</evidence>
<name>A0A1B0CHA9_LUTLO</name>
<dbReference type="EMBL" id="AJWK01012167">
    <property type="status" value="NOT_ANNOTATED_CDS"/>
    <property type="molecule type" value="Genomic_DNA"/>
</dbReference>
<organism evidence="10 11">
    <name type="scientific">Lutzomyia longipalpis</name>
    <name type="common">Sand fly</name>
    <dbReference type="NCBI Taxonomy" id="7200"/>
    <lineage>
        <taxon>Eukaryota</taxon>
        <taxon>Metazoa</taxon>
        <taxon>Ecdysozoa</taxon>
        <taxon>Arthropoda</taxon>
        <taxon>Hexapoda</taxon>
        <taxon>Insecta</taxon>
        <taxon>Pterygota</taxon>
        <taxon>Neoptera</taxon>
        <taxon>Endopterygota</taxon>
        <taxon>Diptera</taxon>
        <taxon>Nematocera</taxon>
        <taxon>Psychodoidea</taxon>
        <taxon>Psychodidae</taxon>
        <taxon>Lutzomyia</taxon>
        <taxon>Lutzomyia</taxon>
    </lineage>
</organism>
<evidence type="ECO:0000256" key="3">
    <source>
        <dbReference type="ARBA" id="ARBA00022729"/>
    </source>
</evidence>
<evidence type="ECO:0000256" key="5">
    <source>
        <dbReference type="ARBA" id="ARBA00023136"/>
    </source>
</evidence>
<feature type="domain" description="Ig-like" evidence="9">
    <location>
        <begin position="11"/>
        <end position="100"/>
    </location>
</feature>
<accession>A0A1B0CHA9</accession>
<evidence type="ECO:0000256" key="8">
    <source>
        <dbReference type="ARBA" id="ARBA00023319"/>
    </source>
</evidence>
<evidence type="ECO:0000256" key="1">
    <source>
        <dbReference type="ARBA" id="ARBA00004236"/>
    </source>
</evidence>
<dbReference type="InterPro" id="IPR051170">
    <property type="entry name" value="Neural/epithelial_adhesion"/>
</dbReference>
<dbReference type="FunFam" id="2.60.40.10:FF:000328">
    <property type="entry name" value="CLUMA_CG000981, isoform A"/>
    <property type="match status" value="1"/>
</dbReference>
<evidence type="ECO:0000259" key="9">
    <source>
        <dbReference type="PROSITE" id="PS50835"/>
    </source>
</evidence>
<dbReference type="GO" id="GO:0005886">
    <property type="term" value="C:plasma membrane"/>
    <property type="evidence" value="ECO:0007669"/>
    <property type="project" value="UniProtKB-SubCell"/>
</dbReference>
<keyword evidence="5" id="KW-0472">Membrane</keyword>
<keyword evidence="4" id="KW-0677">Repeat</keyword>